<accession>H5Y259</accession>
<dbReference type="EMBL" id="CM001441">
    <property type="protein sequence ID" value="EHQ88257.1"/>
    <property type="molecule type" value="Genomic_DNA"/>
</dbReference>
<evidence type="ECO:0000313" key="6">
    <source>
        <dbReference type="EMBL" id="EHQ88257.1"/>
    </source>
</evidence>
<keyword evidence="7" id="KW-1185">Reference proteome</keyword>
<dbReference type="InterPro" id="IPR025662">
    <property type="entry name" value="Sigma_54_int_dom_ATP-bd_1"/>
</dbReference>
<gene>
    <name evidence="6" type="ORF">DesyoDRAFT_1087</name>
</gene>
<dbReference type="InterPro" id="IPR027417">
    <property type="entry name" value="P-loop_NTPase"/>
</dbReference>
<dbReference type="InterPro" id="IPR003960">
    <property type="entry name" value="ATPase_AAA_CS"/>
</dbReference>
<dbReference type="Proteomes" id="UP000005104">
    <property type="component" value="Chromosome"/>
</dbReference>
<dbReference type="PROSITE" id="PS00674">
    <property type="entry name" value="AAA"/>
    <property type="match status" value="1"/>
</dbReference>
<dbReference type="InterPro" id="IPR003593">
    <property type="entry name" value="AAA+_ATPase"/>
</dbReference>
<organism evidence="6 7">
    <name type="scientific">Desulfosporosinus youngiae DSM 17734</name>
    <dbReference type="NCBI Taxonomy" id="768710"/>
    <lineage>
        <taxon>Bacteria</taxon>
        <taxon>Bacillati</taxon>
        <taxon>Bacillota</taxon>
        <taxon>Clostridia</taxon>
        <taxon>Eubacteriales</taxon>
        <taxon>Desulfitobacteriaceae</taxon>
        <taxon>Desulfosporosinus</taxon>
    </lineage>
</organism>
<dbReference type="GO" id="GO:0016887">
    <property type="term" value="F:ATP hydrolysis activity"/>
    <property type="evidence" value="ECO:0007669"/>
    <property type="project" value="InterPro"/>
</dbReference>
<reference evidence="6 7" key="1">
    <citation type="submission" date="2011-11" db="EMBL/GenBank/DDBJ databases">
        <title>The Noncontiguous Finished genome of Desulfosporosinus youngiae DSM 17734.</title>
        <authorList>
            <consortium name="US DOE Joint Genome Institute (JGI-PGF)"/>
            <person name="Lucas S."/>
            <person name="Han J."/>
            <person name="Lapidus A."/>
            <person name="Cheng J.-F."/>
            <person name="Goodwin L."/>
            <person name="Pitluck S."/>
            <person name="Peters L."/>
            <person name="Ovchinnikova G."/>
            <person name="Lu M."/>
            <person name="Land M.L."/>
            <person name="Hauser L."/>
            <person name="Pester M."/>
            <person name="Spring S."/>
            <person name="Ollivier B."/>
            <person name="Rattei T."/>
            <person name="Klenk H.-P."/>
            <person name="Wagner M."/>
            <person name="Loy A."/>
            <person name="Woyke T.J."/>
        </authorList>
    </citation>
    <scope>NUCLEOTIDE SEQUENCE [LARGE SCALE GENOMIC DNA]</scope>
    <source>
        <strain evidence="6 7">DSM 17734</strain>
    </source>
</reference>
<dbReference type="InterPro" id="IPR050221">
    <property type="entry name" value="26S_Proteasome_ATPase"/>
</dbReference>
<dbReference type="Pfam" id="PF00004">
    <property type="entry name" value="AAA"/>
    <property type="match status" value="1"/>
</dbReference>
<dbReference type="SMART" id="SM00382">
    <property type="entry name" value="AAA"/>
    <property type="match status" value="1"/>
</dbReference>
<keyword evidence="3 4" id="KW-0067">ATP-binding</keyword>
<evidence type="ECO:0000256" key="2">
    <source>
        <dbReference type="ARBA" id="ARBA00022741"/>
    </source>
</evidence>
<dbReference type="Gene3D" id="3.40.50.300">
    <property type="entry name" value="P-loop containing nucleotide triphosphate hydrolases"/>
    <property type="match status" value="1"/>
</dbReference>
<dbReference type="CDD" id="cd19481">
    <property type="entry name" value="RecA-like_protease"/>
    <property type="match status" value="1"/>
</dbReference>
<dbReference type="InterPro" id="IPR003959">
    <property type="entry name" value="ATPase_AAA_core"/>
</dbReference>
<dbReference type="PROSITE" id="PS00675">
    <property type="entry name" value="SIGMA54_INTERACT_1"/>
    <property type="match status" value="1"/>
</dbReference>
<comment type="similarity">
    <text evidence="1 4">Belongs to the AAA ATPase family.</text>
</comment>
<name>H5Y259_9FIRM</name>
<proteinExistence type="inferred from homology"/>
<evidence type="ECO:0000256" key="1">
    <source>
        <dbReference type="ARBA" id="ARBA00006914"/>
    </source>
</evidence>
<dbReference type="GO" id="GO:0005524">
    <property type="term" value="F:ATP binding"/>
    <property type="evidence" value="ECO:0007669"/>
    <property type="project" value="UniProtKB-KW"/>
</dbReference>
<protein>
    <submittedName>
        <fullName evidence="6">AAA+ family ATPase</fullName>
    </submittedName>
</protein>
<feature type="domain" description="AAA+ ATPase" evidence="5">
    <location>
        <begin position="109"/>
        <end position="240"/>
    </location>
</feature>
<dbReference type="SUPFAM" id="SSF52540">
    <property type="entry name" value="P-loop containing nucleoside triphosphate hydrolases"/>
    <property type="match status" value="1"/>
</dbReference>
<dbReference type="HOGENOM" id="CLU_000688_25_0_9"/>
<evidence type="ECO:0000259" key="5">
    <source>
        <dbReference type="SMART" id="SM00382"/>
    </source>
</evidence>
<dbReference type="STRING" id="768710.DesyoDRAFT_1087"/>
<dbReference type="OrthoDB" id="9806903at2"/>
<keyword evidence="2 4" id="KW-0547">Nucleotide-binding</keyword>
<evidence type="ECO:0000256" key="4">
    <source>
        <dbReference type="RuleBase" id="RU003651"/>
    </source>
</evidence>
<dbReference type="eggNOG" id="COG0464">
    <property type="taxonomic scope" value="Bacteria"/>
</dbReference>
<evidence type="ECO:0000313" key="7">
    <source>
        <dbReference type="Proteomes" id="UP000005104"/>
    </source>
</evidence>
<dbReference type="AlphaFoldDB" id="H5Y259"/>
<dbReference type="PANTHER" id="PTHR23073">
    <property type="entry name" value="26S PROTEASOME REGULATORY SUBUNIT"/>
    <property type="match status" value="1"/>
</dbReference>
<dbReference type="RefSeq" id="WP_007780392.1">
    <property type="nucleotide sequence ID" value="NZ_CM001441.1"/>
</dbReference>
<evidence type="ECO:0000256" key="3">
    <source>
        <dbReference type="ARBA" id="ARBA00022840"/>
    </source>
</evidence>
<sequence length="302" mass="34326">MNDKVRNLIRAVAMNDIREAKQWVKVITESDSTKSNRPFCKYILNQLQVSSLNLMELPHDIKGILLMEDVSMTFNENRYFLSEREDAVTEEVLGMYETSQKLSEMGIRYLNSLMLHGESGTGKTLFGRYLAYMIGLPFAYMNFSNAISSYLGSTAKNINKAFEFIGNHKCVFMIDEVDAIGMKRGKEDVGEMARVTIGLMQALDCVRNDTVLIGATNRLDMIDPALLRRFTMIHEVAKFSEQEMFLMVSKFLDDVGVKYSDINIIDYCGKSLNSQALVMNDVIRAIAKSIRNNTEFRLMTEG</sequence>